<evidence type="ECO:0000313" key="3">
    <source>
        <dbReference type="EMBL" id="KXF78856.1"/>
    </source>
</evidence>
<dbReference type="Pfam" id="PF08327">
    <property type="entry name" value="AHSA1"/>
    <property type="match status" value="1"/>
</dbReference>
<dbReference type="Gene3D" id="3.30.530.20">
    <property type="match status" value="1"/>
</dbReference>
<evidence type="ECO:0000313" key="4">
    <source>
        <dbReference type="Proteomes" id="UP000070107"/>
    </source>
</evidence>
<proteinExistence type="inferred from homology"/>
<protein>
    <submittedName>
        <fullName evidence="3">Polyketide cyclase</fullName>
    </submittedName>
</protein>
<name>A0A135I075_9HYPH</name>
<comment type="caution">
    <text evidence="3">The sequence shown here is derived from an EMBL/GenBank/DDBJ whole genome shotgun (WGS) entry which is preliminary data.</text>
</comment>
<evidence type="ECO:0000259" key="2">
    <source>
        <dbReference type="Pfam" id="PF08327"/>
    </source>
</evidence>
<evidence type="ECO:0000256" key="1">
    <source>
        <dbReference type="ARBA" id="ARBA00006817"/>
    </source>
</evidence>
<dbReference type="STRING" id="1494590.ATN84_03590"/>
<dbReference type="Proteomes" id="UP000070107">
    <property type="component" value="Unassembled WGS sequence"/>
</dbReference>
<accession>A0A135I075</accession>
<keyword evidence="4" id="KW-1185">Reference proteome</keyword>
<comment type="similarity">
    <text evidence="1">Belongs to the AHA1 family.</text>
</comment>
<dbReference type="SUPFAM" id="SSF55961">
    <property type="entry name" value="Bet v1-like"/>
    <property type="match status" value="1"/>
</dbReference>
<feature type="domain" description="Activator of Hsp90 ATPase homologue 1/2-like C-terminal" evidence="2">
    <location>
        <begin position="13"/>
        <end position="129"/>
    </location>
</feature>
<dbReference type="EMBL" id="LNTU01000001">
    <property type="protein sequence ID" value="KXF78856.1"/>
    <property type="molecule type" value="Genomic_DNA"/>
</dbReference>
<dbReference type="RefSeq" id="WP_068880126.1">
    <property type="nucleotide sequence ID" value="NZ_LNTU01000001.1"/>
</dbReference>
<dbReference type="InterPro" id="IPR013538">
    <property type="entry name" value="ASHA1/2-like_C"/>
</dbReference>
<dbReference type="OrthoDB" id="9806378at2"/>
<dbReference type="InterPro" id="IPR023393">
    <property type="entry name" value="START-like_dom_sf"/>
</dbReference>
<gene>
    <name evidence="3" type="ORF">ATN84_03590</name>
</gene>
<organism evidence="3 4">
    <name type="scientific">Paramesorhizobium deserti</name>
    <dbReference type="NCBI Taxonomy" id="1494590"/>
    <lineage>
        <taxon>Bacteria</taxon>
        <taxon>Pseudomonadati</taxon>
        <taxon>Pseudomonadota</taxon>
        <taxon>Alphaproteobacteria</taxon>
        <taxon>Hyphomicrobiales</taxon>
        <taxon>Phyllobacteriaceae</taxon>
        <taxon>Paramesorhizobium</taxon>
    </lineage>
</organism>
<sequence length="147" mass="16567">MPVAKAQMMIRKPVTEVFHSLIDPAITSHFWFSKGAAPLEVGKKIRWDWGMYGVHTIADVKEIERNKRILIEWNGPENPSLVEWTFETKGDGETFVTVRNWGFAGGVEEAINSTEGFTNLLAAMKFYLEHGIEPNLVLDHAPDARVA</sequence>
<dbReference type="AlphaFoldDB" id="A0A135I075"/>
<dbReference type="CDD" id="cd08901">
    <property type="entry name" value="SRPBCC_CalC_Aha1-like_8"/>
    <property type="match status" value="1"/>
</dbReference>
<reference evidence="3 4" key="1">
    <citation type="submission" date="2015-11" db="EMBL/GenBank/DDBJ databases">
        <title>Draft genome sequence of Paramesorhizobium deserti A-3-E, a strain highly resistant to diverse beta-lactam antibiotics.</title>
        <authorList>
            <person name="Lv R."/>
            <person name="Yang X."/>
            <person name="Fang N."/>
            <person name="Guo J."/>
            <person name="Luo X."/>
            <person name="Peng F."/>
            <person name="Yang R."/>
            <person name="Cui Y."/>
            <person name="Fang C."/>
            <person name="Song Y."/>
        </authorList>
    </citation>
    <scope>NUCLEOTIDE SEQUENCE [LARGE SCALE GENOMIC DNA]</scope>
    <source>
        <strain evidence="3 4">A-3-E</strain>
    </source>
</reference>